<name>A0A076FFR1_9VIRU</name>
<dbReference type="Proteomes" id="UP000028667">
    <property type="component" value="Segment"/>
</dbReference>
<dbReference type="Gene3D" id="3.90.132.10">
    <property type="entry name" value="Leishmanolysin , domain 2"/>
    <property type="match status" value="1"/>
</dbReference>
<dbReference type="KEGG" id="vg:20041577"/>
<evidence type="ECO:0000313" key="2">
    <source>
        <dbReference type="Proteomes" id="UP000028667"/>
    </source>
</evidence>
<dbReference type="Gene3D" id="3.40.390.10">
    <property type="entry name" value="Collagenase (Catalytic Domain)"/>
    <property type="match status" value="1"/>
</dbReference>
<organism evidence="1 2">
    <name type="scientific">Aureococcus anophagefferens virus</name>
    <dbReference type="NCBI Taxonomy" id="1474867"/>
    <lineage>
        <taxon>Viruses</taxon>
        <taxon>Varidnaviria</taxon>
        <taxon>Bamfordvirae</taxon>
        <taxon>Nucleocytoviricota</taxon>
        <taxon>Megaviricetes</taxon>
        <taxon>Imitervirales</taxon>
        <taxon>Schizomimiviridae</taxon>
        <taxon>Kratosvirus</taxon>
        <taxon>Kratosvirus quantuckense</taxon>
    </lineage>
</organism>
<proteinExistence type="predicted"/>
<keyword evidence="2" id="KW-1185">Reference proteome</keyword>
<dbReference type="GO" id="GO:0008237">
    <property type="term" value="F:metallopeptidase activity"/>
    <property type="evidence" value="ECO:0007669"/>
    <property type="project" value="InterPro"/>
</dbReference>
<dbReference type="RefSeq" id="YP_009052303.1">
    <property type="nucleotide sequence ID" value="NC_024697.1"/>
</dbReference>
<protein>
    <submittedName>
        <fullName evidence="1">Putative metallopeptidase</fullName>
    </submittedName>
</protein>
<dbReference type="SUPFAM" id="SSF55486">
    <property type="entry name" value="Metalloproteases ('zincins'), catalytic domain"/>
    <property type="match status" value="2"/>
</dbReference>
<sequence>MSVSNLIAKRKNIHFSQNLSKSNSVELRLAKQTGQLLNIYYENKNPYKINYVVDTFVNPGFTEQVKESIEIIESILKKYDKVKLPDADKLITITETTFDNTSTLGSASLSLRQININQNNFTDTNNFFLNIEPKPINIIVLVHEIIHILGVGSSVHFFNNIEGDFYLGENSVKQYRIILANNNYERYKEINKVAIENSFGAGTIGSHFEEGLDNDDNTEFIIEDGLEYPSVPNEIMTGFINVGFNFLSLMTLGVLEDIGWTVDYSSSYVSTSPPILKST</sequence>
<reference evidence="1 2" key="1">
    <citation type="journal article" date="2014" name="Virology">
        <title>Genome of brown tide virus (AaV), the little giant of the Megaviridae, elucidates NCLDV genome expansion and host-virus coevolution.</title>
        <authorList>
            <person name="Moniruzzaman M."/>
            <person name="LeCleir G.R."/>
            <person name="Brown C.M."/>
            <person name="Gobler C.J."/>
            <person name="Bidle K.D."/>
            <person name="Wilson W.H."/>
            <person name="Wilhelm S.W."/>
        </authorList>
    </citation>
    <scope>NUCLEOTIDE SEQUENCE [LARGE SCALE GENOMIC DNA]</scope>
    <source>
        <strain evidence="1">BtV-01</strain>
    </source>
</reference>
<accession>A0A076FFR1</accession>
<dbReference type="GeneID" id="20041577"/>
<evidence type="ECO:0000313" key="1">
    <source>
        <dbReference type="EMBL" id="AII17109.1"/>
    </source>
</evidence>
<dbReference type="EMBL" id="KJ645900">
    <property type="protein sequence ID" value="AII17109.1"/>
    <property type="molecule type" value="Genomic_DNA"/>
</dbReference>
<dbReference type="InterPro" id="IPR024079">
    <property type="entry name" value="MetalloPept_cat_dom_sf"/>
</dbReference>
<gene>
    <name evidence="1" type="ORF">AaV_229</name>
</gene>